<dbReference type="Proteomes" id="UP000887575">
    <property type="component" value="Unassembled WGS sequence"/>
</dbReference>
<dbReference type="PANTHER" id="PTHR31578:SF3">
    <property type="entry name" value="NEMATODE SPECIFIC PEPTIDE FAMILY"/>
    <property type="match status" value="1"/>
</dbReference>
<name>A0AAF3J1T9_9BILA</name>
<protein>
    <submittedName>
        <fullName evidence="2">Uncharacterized protein</fullName>
    </submittedName>
</protein>
<keyword evidence="1" id="KW-1185">Reference proteome</keyword>
<organism evidence="1 2">
    <name type="scientific">Mesorhabditis belari</name>
    <dbReference type="NCBI Taxonomy" id="2138241"/>
    <lineage>
        <taxon>Eukaryota</taxon>
        <taxon>Metazoa</taxon>
        <taxon>Ecdysozoa</taxon>
        <taxon>Nematoda</taxon>
        <taxon>Chromadorea</taxon>
        <taxon>Rhabditida</taxon>
        <taxon>Rhabditina</taxon>
        <taxon>Rhabditomorpha</taxon>
        <taxon>Rhabditoidea</taxon>
        <taxon>Rhabditidae</taxon>
        <taxon>Mesorhabditinae</taxon>
        <taxon>Mesorhabditis</taxon>
    </lineage>
</organism>
<evidence type="ECO:0000313" key="2">
    <source>
        <dbReference type="WBParaSite" id="MBELARI_LOCUS1088"/>
    </source>
</evidence>
<proteinExistence type="predicted"/>
<reference evidence="2" key="1">
    <citation type="submission" date="2024-02" db="UniProtKB">
        <authorList>
            <consortium name="WormBaseParasite"/>
        </authorList>
    </citation>
    <scope>IDENTIFICATION</scope>
</reference>
<sequence>MFVIPRELKGGPPNCECANCSKGPPRPVIRVMLNEWADFRMGDPWPNKKLVKALGKSLDSLPGNEHKEDVGSLQVLYELSDAVRGFDYGWIPFPEAASPDTKDWSPAFVSHEKGKISPGVITVNGKQILGEVDIKNERCSYGAGGKENEIQGPAVYSTLVLCKRINTSKKVNTTTTINTVRRSEQPPRRVNAITRSSIRLRLSN</sequence>
<dbReference type="InterPro" id="IPR021010">
    <property type="entry name" value="Cytosolic_motility_protein"/>
</dbReference>
<dbReference type="PANTHER" id="PTHR31578">
    <property type="entry name" value="PROTEIN CBG21223-RELATED"/>
    <property type="match status" value="1"/>
</dbReference>
<dbReference type="Pfam" id="PF12150">
    <property type="entry name" value="MFP2b"/>
    <property type="match status" value="1"/>
</dbReference>
<accession>A0AAF3J1T9</accession>
<dbReference type="WBParaSite" id="MBELARI_LOCUS1088">
    <property type="protein sequence ID" value="MBELARI_LOCUS1088"/>
    <property type="gene ID" value="MBELARI_LOCUS1088"/>
</dbReference>
<dbReference type="AlphaFoldDB" id="A0AAF3J1T9"/>
<evidence type="ECO:0000313" key="1">
    <source>
        <dbReference type="Proteomes" id="UP000887575"/>
    </source>
</evidence>
<dbReference type="SUPFAM" id="SSF141739">
    <property type="entry name" value="MFPT repeat-like"/>
    <property type="match status" value="1"/>
</dbReference>